<sequence>MRWTRVHAQMEQPSKPDVPLAEQRLQDLPGLDMVRESTVITSPDVVRVYVSSINSRCGLAICCVKQSHWAVSLNTLPPSRCG</sequence>
<organism evidence="2 3">
    <name type="scientific">Alligator mississippiensis</name>
    <name type="common">American alligator</name>
    <dbReference type="NCBI Taxonomy" id="8496"/>
    <lineage>
        <taxon>Eukaryota</taxon>
        <taxon>Metazoa</taxon>
        <taxon>Chordata</taxon>
        <taxon>Craniata</taxon>
        <taxon>Vertebrata</taxon>
        <taxon>Euteleostomi</taxon>
        <taxon>Archelosauria</taxon>
        <taxon>Archosauria</taxon>
        <taxon>Crocodylia</taxon>
        <taxon>Alligatoridae</taxon>
        <taxon>Alligatorinae</taxon>
        <taxon>Alligator</taxon>
    </lineage>
</organism>
<proteinExistence type="predicted"/>
<comment type="caution">
    <text evidence="2">The sequence shown here is derived from an EMBL/GenBank/DDBJ whole genome shotgun (WGS) entry which is preliminary data.</text>
</comment>
<protein>
    <submittedName>
        <fullName evidence="2">Uncharacterized protein</fullName>
    </submittedName>
</protein>
<evidence type="ECO:0000313" key="2">
    <source>
        <dbReference type="EMBL" id="KYO37302.1"/>
    </source>
</evidence>
<dbReference type="Proteomes" id="UP000050525">
    <property type="component" value="Unassembled WGS sequence"/>
</dbReference>
<accession>A0A151NKI3</accession>
<evidence type="ECO:0000256" key="1">
    <source>
        <dbReference type="SAM" id="MobiDB-lite"/>
    </source>
</evidence>
<reference evidence="2 3" key="1">
    <citation type="journal article" date="2012" name="Genome Biol.">
        <title>Sequencing three crocodilian genomes to illuminate the evolution of archosaurs and amniotes.</title>
        <authorList>
            <person name="St John J.A."/>
            <person name="Braun E.L."/>
            <person name="Isberg S.R."/>
            <person name="Miles L.G."/>
            <person name="Chong A.Y."/>
            <person name="Gongora J."/>
            <person name="Dalzell P."/>
            <person name="Moran C."/>
            <person name="Bed'hom B."/>
            <person name="Abzhanov A."/>
            <person name="Burgess S.C."/>
            <person name="Cooksey A.M."/>
            <person name="Castoe T.A."/>
            <person name="Crawford N.G."/>
            <person name="Densmore L.D."/>
            <person name="Drew J.C."/>
            <person name="Edwards S.V."/>
            <person name="Faircloth B.C."/>
            <person name="Fujita M.K."/>
            <person name="Greenwold M.J."/>
            <person name="Hoffmann F.G."/>
            <person name="Howard J.M."/>
            <person name="Iguchi T."/>
            <person name="Janes D.E."/>
            <person name="Khan S.Y."/>
            <person name="Kohno S."/>
            <person name="de Koning A.J."/>
            <person name="Lance S.L."/>
            <person name="McCarthy F.M."/>
            <person name="McCormack J.E."/>
            <person name="Merchant M.E."/>
            <person name="Peterson D.G."/>
            <person name="Pollock D.D."/>
            <person name="Pourmand N."/>
            <person name="Raney B.J."/>
            <person name="Roessler K.A."/>
            <person name="Sanford J.R."/>
            <person name="Sawyer R.H."/>
            <person name="Schmidt C.J."/>
            <person name="Triplett E.W."/>
            <person name="Tuberville T.D."/>
            <person name="Venegas-Anaya M."/>
            <person name="Howard J.T."/>
            <person name="Jarvis E.D."/>
            <person name="Guillette L.J.Jr."/>
            <person name="Glenn T.C."/>
            <person name="Green R.E."/>
            <person name="Ray D.A."/>
        </authorList>
    </citation>
    <scope>NUCLEOTIDE SEQUENCE [LARGE SCALE GENOMIC DNA]</scope>
    <source>
        <strain evidence="2">KSC_2009_1</strain>
    </source>
</reference>
<name>A0A151NKI3_ALLMI</name>
<feature type="region of interest" description="Disordered" evidence="1">
    <location>
        <begin position="1"/>
        <end position="20"/>
    </location>
</feature>
<evidence type="ECO:0000313" key="3">
    <source>
        <dbReference type="Proteomes" id="UP000050525"/>
    </source>
</evidence>
<gene>
    <name evidence="2" type="ORF">Y1Q_0010574</name>
</gene>
<dbReference type="EMBL" id="AKHW03002781">
    <property type="protein sequence ID" value="KYO37302.1"/>
    <property type="molecule type" value="Genomic_DNA"/>
</dbReference>
<keyword evidence="3" id="KW-1185">Reference proteome</keyword>
<dbReference type="AlphaFoldDB" id="A0A151NKI3"/>